<dbReference type="InterPro" id="IPR045713">
    <property type="entry name" value="DUF6069"/>
</dbReference>
<accession>A0A8J3PWZ5</accession>
<reference evidence="2 3" key="1">
    <citation type="submission" date="2021-01" db="EMBL/GenBank/DDBJ databases">
        <title>Whole genome shotgun sequence of Planotetraspora kaengkrachanensis NBRC 104272.</title>
        <authorList>
            <person name="Komaki H."/>
            <person name="Tamura T."/>
        </authorList>
    </citation>
    <scope>NUCLEOTIDE SEQUENCE [LARGE SCALE GENOMIC DNA]</scope>
    <source>
        <strain evidence="2 3">NBRC 104272</strain>
    </source>
</reference>
<protein>
    <submittedName>
        <fullName evidence="2">Uncharacterized protein</fullName>
    </submittedName>
</protein>
<dbReference type="Pfam" id="PF19545">
    <property type="entry name" value="DUF6069"/>
    <property type="match status" value="1"/>
</dbReference>
<gene>
    <name evidence="2" type="ORF">Pka01_57790</name>
</gene>
<feature type="transmembrane region" description="Helical" evidence="1">
    <location>
        <begin position="25"/>
        <end position="42"/>
    </location>
</feature>
<keyword evidence="3" id="KW-1185">Reference proteome</keyword>
<feature type="transmembrane region" description="Helical" evidence="1">
    <location>
        <begin position="95"/>
        <end position="114"/>
    </location>
</feature>
<evidence type="ECO:0000256" key="1">
    <source>
        <dbReference type="SAM" id="Phobius"/>
    </source>
</evidence>
<proteinExistence type="predicted"/>
<dbReference type="RefSeq" id="WP_203885986.1">
    <property type="nucleotide sequence ID" value="NZ_BAABHH010000023.1"/>
</dbReference>
<name>A0A8J3PWZ5_9ACTN</name>
<dbReference type="EMBL" id="BONV01000032">
    <property type="protein sequence ID" value="GIG82652.1"/>
    <property type="molecule type" value="Genomic_DNA"/>
</dbReference>
<evidence type="ECO:0000313" key="3">
    <source>
        <dbReference type="Proteomes" id="UP000630097"/>
    </source>
</evidence>
<feature type="transmembrane region" description="Helical" evidence="1">
    <location>
        <begin position="62"/>
        <end position="83"/>
    </location>
</feature>
<sequence>MSAHPDLASVSTSPASDRPTRVRRLVVVAGASAAALAIWALAGPVAGIDLTVRLNGADQQVGAGAVVAASLAAGLAAWASLALLERLTNQARRMWTVIAAVVLVFSLTGPLGAVGAAGTAVLACMHLAVAAVLIPGLTVRRRG</sequence>
<keyword evidence="1" id="KW-0812">Transmembrane</keyword>
<evidence type="ECO:0000313" key="2">
    <source>
        <dbReference type="EMBL" id="GIG82652.1"/>
    </source>
</evidence>
<dbReference type="Proteomes" id="UP000630097">
    <property type="component" value="Unassembled WGS sequence"/>
</dbReference>
<keyword evidence="1" id="KW-1133">Transmembrane helix</keyword>
<dbReference type="AlphaFoldDB" id="A0A8J3PWZ5"/>
<feature type="transmembrane region" description="Helical" evidence="1">
    <location>
        <begin position="120"/>
        <end position="139"/>
    </location>
</feature>
<keyword evidence="1" id="KW-0472">Membrane</keyword>
<organism evidence="2 3">
    <name type="scientific">Planotetraspora kaengkrachanensis</name>
    <dbReference type="NCBI Taxonomy" id="575193"/>
    <lineage>
        <taxon>Bacteria</taxon>
        <taxon>Bacillati</taxon>
        <taxon>Actinomycetota</taxon>
        <taxon>Actinomycetes</taxon>
        <taxon>Streptosporangiales</taxon>
        <taxon>Streptosporangiaceae</taxon>
        <taxon>Planotetraspora</taxon>
    </lineage>
</organism>
<comment type="caution">
    <text evidence="2">The sequence shown here is derived from an EMBL/GenBank/DDBJ whole genome shotgun (WGS) entry which is preliminary data.</text>
</comment>